<name>A0AAW1UK83_9CUCU</name>
<protein>
    <recommendedName>
        <fullName evidence="6">Alcohol dehydrogenase</fullName>
    </recommendedName>
</protein>
<gene>
    <name evidence="4" type="ORF">WA026_016386</name>
</gene>
<dbReference type="FunFam" id="3.40.50.720:FF:000149">
    <property type="entry name" value="15-hydroxyprostaglandin dehydrogenase [NAD(+)]"/>
    <property type="match status" value="1"/>
</dbReference>
<dbReference type="PANTHER" id="PTHR44229:SF8">
    <property type="entry name" value="ALCOHOL DEHYDROGENASE-RELATED"/>
    <property type="match status" value="1"/>
</dbReference>
<evidence type="ECO:0000313" key="5">
    <source>
        <dbReference type="Proteomes" id="UP001431783"/>
    </source>
</evidence>
<dbReference type="InterPro" id="IPR036291">
    <property type="entry name" value="NAD(P)-bd_dom_sf"/>
</dbReference>
<dbReference type="EMBL" id="JARQZJ010000069">
    <property type="protein sequence ID" value="KAK9881505.1"/>
    <property type="molecule type" value="Genomic_DNA"/>
</dbReference>
<evidence type="ECO:0008006" key="6">
    <source>
        <dbReference type="Google" id="ProtNLM"/>
    </source>
</evidence>
<dbReference type="GO" id="GO:0016616">
    <property type="term" value="F:oxidoreductase activity, acting on the CH-OH group of donors, NAD or NADP as acceptor"/>
    <property type="evidence" value="ECO:0007669"/>
    <property type="project" value="TreeGrafter"/>
</dbReference>
<evidence type="ECO:0000256" key="2">
    <source>
        <dbReference type="ARBA" id="ARBA00023002"/>
    </source>
</evidence>
<dbReference type="PANTHER" id="PTHR44229">
    <property type="entry name" value="15-HYDROXYPROSTAGLANDIN DEHYDROGENASE [NAD(+)]"/>
    <property type="match status" value="1"/>
</dbReference>
<keyword evidence="2" id="KW-0560">Oxidoreductase</keyword>
<comment type="similarity">
    <text evidence="1 3">Belongs to the short-chain dehydrogenases/reductases (SDR) family.</text>
</comment>
<dbReference type="Proteomes" id="UP001431783">
    <property type="component" value="Unassembled WGS sequence"/>
</dbReference>
<reference evidence="4 5" key="1">
    <citation type="submission" date="2023-03" db="EMBL/GenBank/DDBJ databases">
        <title>Genome insight into feeding habits of ladybird beetles.</title>
        <authorList>
            <person name="Li H.-S."/>
            <person name="Huang Y.-H."/>
            <person name="Pang H."/>
        </authorList>
    </citation>
    <scope>NUCLEOTIDE SEQUENCE [LARGE SCALE GENOMIC DNA]</scope>
    <source>
        <strain evidence="4">SYSU_2023b</strain>
        <tissue evidence="4">Whole body</tissue>
    </source>
</reference>
<keyword evidence="5" id="KW-1185">Reference proteome</keyword>
<organism evidence="4 5">
    <name type="scientific">Henosepilachna vigintioctopunctata</name>
    <dbReference type="NCBI Taxonomy" id="420089"/>
    <lineage>
        <taxon>Eukaryota</taxon>
        <taxon>Metazoa</taxon>
        <taxon>Ecdysozoa</taxon>
        <taxon>Arthropoda</taxon>
        <taxon>Hexapoda</taxon>
        <taxon>Insecta</taxon>
        <taxon>Pterygota</taxon>
        <taxon>Neoptera</taxon>
        <taxon>Endopterygota</taxon>
        <taxon>Coleoptera</taxon>
        <taxon>Polyphaga</taxon>
        <taxon>Cucujiformia</taxon>
        <taxon>Coccinelloidea</taxon>
        <taxon>Coccinellidae</taxon>
        <taxon>Epilachninae</taxon>
        <taxon>Epilachnini</taxon>
        <taxon>Henosepilachna</taxon>
    </lineage>
</organism>
<dbReference type="Pfam" id="PF00106">
    <property type="entry name" value="adh_short"/>
    <property type="match status" value="1"/>
</dbReference>
<dbReference type="AlphaFoldDB" id="A0AAW1UK83"/>
<accession>A0AAW1UK83</accession>
<dbReference type="GO" id="GO:0005737">
    <property type="term" value="C:cytoplasm"/>
    <property type="evidence" value="ECO:0007669"/>
    <property type="project" value="TreeGrafter"/>
</dbReference>
<proteinExistence type="inferred from homology"/>
<comment type="caution">
    <text evidence="4">The sequence shown here is derived from an EMBL/GenBank/DDBJ whole genome shotgun (WGS) entry which is preliminary data.</text>
</comment>
<dbReference type="PRINTS" id="PR00081">
    <property type="entry name" value="GDHRDH"/>
</dbReference>
<evidence type="ECO:0000256" key="3">
    <source>
        <dbReference type="RuleBase" id="RU000363"/>
    </source>
</evidence>
<dbReference type="SUPFAM" id="SSF51735">
    <property type="entry name" value="NAD(P)-binding Rossmann-fold domains"/>
    <property type="match status" value="1"/>
</dbReference>
<evidence type="ECO:0000256" key="1">
    <source>
        <dbReference type="ARBA" id="ARBA00006484"/>
    </source>
</evidence>
<dbReference type="PRINTS" id="PR00080">
    <property type="entry name" value="SDRFAMILY"/>
</dbReference>
<evidence type="ECO:0000313" key="4">
    <source>
        <dbReference type="EMBL" id="KAK9881505.1"/>
    </source>
</evidence>
<sequence length="290" mass="31704">MLKLSPVLKWASDLVQKVKPTSLDKTKNKLAGKVALLTGGASGIGYSIAKSFLKNGLSALTIADIHKINGTEAIKDLTLQFGEDKVMFVECDVAKTNELDWTFQQTLKHFTRLDIVINNAGIMNDAAWENEIHTNIGGCLTGTLLGLQYMSTTSRGKGGVIINTASIIGLIPCNGFPIHTLTQHGIVGFSRALGGHYKRTGVKVICICPALTQSPLIETAHKNTLNRYFAKTFCKEVEGCYLQHPDAVGDGLVKIINKAKPGSIWFVENNDHPHEIRFPKFVDMINEKLT</sequence>
<dbReference type="InterPro" id="IPR002347">
    <property type="entry name" value="SDR_fam"/>
</dbReference>
<dbReference type="Gene3D" id="3.40.50.720">
    <property type="entry name" value="NAD(P)-binding Rossmann-like Domain"/>
    <property type="match status" value="1"/>
</dbReference>